<dbReference type="SUPFAM" id="SSF63411">
    <property type="entry name" value="LuxS/MPP-like metallohydrolase"/>
    <property type="match status" value="2"/>
</dbReference>
<keyword evidence="8" id="KW-0496">Mitochondrion</keyword>
<gene>
    <name evidence="12" type="ORF">HanXRQr2_Chr08g0321981</name>
</gene>
<proteinExistence type="predicted"/>
<protein>
    <submittedName>
        <fullName evidence="12">Metalloenzyme, LuxS/M16 peptidase</fullName>
    </submittedName>
</protein>
<dbReference type="Gene3D" id="3.30.830.10">
    <property type="entry name" value="Metalloenzyme, LuxS/M16 peptidase-like"/>
    <property type="match status" value="2"/>
</dbReference>
<evidence type="ECO:0000313" key="13">
    <source>
        <dbReference type="Proteomes" id="UP000215914"/>
    </source>
</evidence>
<comment type="caution">
    <text evidence="12">The sequence shown here is derived from an EMBL/GenBank/DDBJ whole genome shotgun (WGS) entry which is preliminary data.</text>
</comment>
<organism evidence="12 13">
    <name type="scientific">Helianthus annuus</name>
    <name type="common">Common sunflower</name>
    <dbReference type="NCBI Taxonomy" id="4232"/>
    <lineage>
        <taxon>Eukaryota</taxon>
        <taxon>Viridiplantae</taxon>
        <taxon>Streptophyta</taxon>
        <taxon>Embryophyta</taxon>
        <taxon>Tracheophyta</taxon>
        <taxon>Spermatophyta</taxon>
        <taxon>Magnoliopsida</taxon>
        <taxon>eudicotyledons</taxon>
        <taxon>Gunneridae</taxon>
        <taxon>Pentapetalae</taxon>
        <taxon>asterids</taxon>
        <taxon>campanulids</taxon>
        <taxon>Asterales</taxon>
        <taxon>Asteraceae</taxon>
        <taxon>Asteroideae</taxon>
        <taxon>Heliantheae alliance</taxon>
        <taxon>Heliantheae</taxon>
        <taxon>Helianthus</taxon>
    </lineage>
</organism>
<evidence type="ECO:0000256" key="9">
    <source>
        <dbReference type="SAM" id="MobiDB-lite"/>
    </source>
</evidence>
<dbReference type="InterPro" id="IPR050361">
    <property type="entry name" value="MPP/UQCRC_Complex"/>
</dbReference>
<feature type="domain" description="Peptidase M16 N-terminal" evidence="10">
    <location>
        <begin position="67"/>
        <end position="210"/>
    </location>
</feature>
<keyword evidence="5" id="KW-0378">Hydrolase</keyword>
<dbReference type="Proteomes" id="UP000215914">
    <property type="component" value="Unassembled WGS sequence"/>
</dbReference>
<dbReference type="InterPro" id="IPR011765">
    <property type="entry name" value="Pept_M16_N"/>
</dbReference>
<evidence type="ECO:0000256" key="3">
    <source>
        <dbReference type="ARBA" id="ARBA00022670"/>
    </source>
</evidence>
<evidence type="ECO:0000313" key="12">
    <source>
        <dbReference type="EMBL" id="KAF5793890.1"/>
    </source>
</evidence>
<keyword evidence="3" id="KW-0645">Protease</keyword>
<dbReference type="GO" id="GO:0046872">
    <property type="term" value="F:metal ion binding"/>
    <property type="evidence" value="ECO:0007669"/>
    <property type="project" value="UniProtKB-KW"/>
</dbReference>
<dbReference type="GO" id="GO:0006508">
    <property type="term" value="P:proteolysis"/>
    <property type="evidence" value="ECO:0007669"/>
    <property type="project" value="UniProtKB-KW"/>
</dbReference>
<sequence length="486" mass="54497">MSIATRRLIMLSRRSHQALTTTRSTSTAVSDTPRFLKHNSPHPILTDHTSTLSCPQTRLTTLPNGLRIATESNLSHTATVCVWIDTGSRFETDETRGVANFLMNMVYRGTSKRSMSDLDEEFENMGGEYQSYISREQTVYIVKVTATDVPKAIDVLSDMLQNSTFEENMIVDLRNDTITRMLEENEDPDSVVSDCLHAAAFRDTPFGRSTDGRPKDAFFVTKKVLQDYLSTHYSTHRTIITASGAVNHGEIVEQVKKTFTKLSTNPITSTQLVKQAPAIFTGSEIRKRDDDMPYAYFGIFFKGASWTDPDSFALLVIQLMLGSWTKSTDVDKNKGSQFAQMAGIDELAEHLRAGTCHYKDTGLFGVSAIAKPDCLDDLASAIMQKLSQLCYQVTEEDVIRAQNKLKYEFCKEQPRAEEIGRQLLAYGRRIPLAEMLARVDAVDVATVKRVANRFIFDQDIAIASTGPVELLPDYNWLRGRTSMLRS</sequence>
<dbReference type="GO" id="GO:0005739">
    <property type="term" value="C:mitochondrion"/>
    <property type="evidence" value="ECO:0000318"/>
    <property type="project" value="GO_Central"/>
</dbReference>
<feature type="region of interest" description="Disordered" evidence="9">
    <location>
        <begin position="19"/>
        <end position="48"/>
    </location>
</feature>
<comment type="subcellular location">
    <subcellularLocation>
        <location evidence="2">Mitochondrion</location>
    </subcellularLocation>
</comment>
<dbReference type="InterPro" id="IPR007863">
    <property type="entry name" value="Peptidase_M16_C"/>
</dbReference>
<feature type="compositionally biased region" description="Polar residues" evidence="9">
    <location>
        <begin position="19"/>
        <end position="30"/>
    </location>
</feature>
<dbReference type="Pfam" id="PF05193">
    <property type="entry name" value="Peptidase_M16_C"/>
    <property type="match status" value="1"/>
</dbReference>
<reference evidence="12" key="2">
    <citation type="submission" date="2020-06" db="EMBL/GenBank/DDBJ databases">
        <title>Helianthus annuus Genome sequencing and assembly Release 2.</title>
        <authorList>
            <person name="Gouzy J."/>
            <person name="Langlade N."/>
            <person name="Munos S."/>
        </authorList>
    </citation>
    <scope>NUCLEOTIDE SEQUENCE</scope>
    <source>
        <tissue evidence="12">Leaves</tissue>
    </source>
</reference>
<keyword evidence="7" id="KW-0482">Metalloprotease</keyword>
<dbReference type="PANTHER" id="PTHR11851">
    <property type="entry name" value="METALLOPROTEASE"/>
    <property type="match status" value="1"/>
</dbReference>
<dbReference type="GO" id="GO:0008237">
    <property type="term" value="F:metallopeptidase activity"/>
    <property type="evidence" value="ECO:0007669"/>
    <property type="project" value="UniProtKB-KW"/>
</dbReference>
<keyword evidence="13" id="KW-1185">Reference proteome</keyword>
<reference evidence="12" key="1">
    <citation type="journal article" date="2017" name="Nature">
        <title>The sunflower genome provides insights into oil metabolism, flowering and Asterid evolution.</title>
        <authorList>
            <person name="Badouin H."/>
            <person name="Gouzy J."/>
            <person name="Grassa C.J."/>
            <person name="Murat F."/>
            <person name="Staton S.E."/>
            <person name="Cottret L."/>
            <person name="Lelandais-Briere C."/>
            <person name="Owens G.L."/>
            <person name="Carrere S."/>
            <person name="Mayjonade B."/>
            <person name="Legrand L."/>
            <person name="Gill N."/>
            <person name="Kane N.C."/>
            <person name="Bowers J.E."/>
            <person name="Hubner S."/>
            <person name="Bellec A."/>
            <person name="Berard A."/>
            <person name="Berges H."/>
            <person name="Blanchet N."/>
            <person name="Boniface M.C."/>
            <person name="Brunel D."/>
            <person name="Catrice O."/>
            <person name="Chaidir N."/>
            <person name="Claudel C."/>
            <person name="Donnadieu C."/>
            <person name="Faraut T."/>
            <person name="Fievet G."/>
            <person name="Helmstetter N."/>
            <person name="King M."/>
            <person name="Knapp S.J."/>
            <person name="Lai Z."/>
            <person name="Le Paslier M.C."/>
            <person name="Lippi Y."/>
            <person name="Lorenzon L."/>
            <person name="Mandel J.R."/>
            <person name="Marage G."/>
            <person name="Marchand G."/>
            <person name="Marquand E."/>
            <person name="Bret-Mestries E."/>
            <person name="Morien E."/>
            <person name="Nambeesan S."/>
            <person name="Nguyen T."/>
            <person name="Pegot-Espagnet P."/>
            <person name="Pouilly N."/>
            <person name="Raftis F."/>
            <person name="Sallet E."/>
            <person name="Schiex T."/>
            <person name="Thomas J."/>
            <person name="Vandecasteele C."/>
            <person name="Vares D."/>
            <person name="Vear F."/>
            <person name="Vautrin S."/>
            <person name="Crespi M."/>
            <person name="Mangin B."/>
            <person name="Burke J.M."/>
            <person name="Salse J."/>
            <person name="Munos S."/>
            <person name="Vincourt P."/>
            <person name="Rieseberg L.H."/>
            <person name="Langlade N.B."/>
        </authorList>
    </citation>
    <scope>NUCLEOTIDE SEQUENCE</scope>
    <source>
        <tissue evidence="12">Leaves</tissue>
    </source>
</reference>
<evidence type="ECO:0000259" key="10">
    <source>
        <dbReference type="Pfam" id="PF00675"/>
    </source>
</evidence>
<evidence type="ECO:0000256" key="7">
    <source>
        <dbReference type="ARBA" id="ARBA00023049"/>
    </source>
</evidence>
<comment type="cofactor">
    <cofactor evidence="1">
        <name>Zn(2+)</name>
        <dbReference type="ChEBI" id="CHEBI:29105"/>
    </cofactor>
</comment>
<evidence type="ECO:0000259" key="11">
    <source>
        <dbReference type="Pfam" id="PF05193"/>
    </source>
</evidence>
<keyword evidence="6" id="KW-0862">Zinc</keyword>
<evidence type="ECO:0000256" key="4">
    <source>
        <dbReference type="ARBA" id="ARBA00022723"/>
    </source>
</evidence>
<dbReference type="FunFam" id="3.30.830.10:FF:000008">
    <property type="entry name" value="Mitochondrial-processing peptidase subunit beta"/>
    <property type="match status" value="1"/>
</dbReference>
<evidence type="ECO:0000256" key="5">
    <source>
        <dbReference type="ARBA" id="ARBA00022801"/>
    </source>
</evidence>
<dbReference type="OrthoDB" id="10251424at2759"/>
<evidence type="ECO:0000256" key="1">
    <source>
        <dbReference type="ARBA" id="ARBA00001947"/>
    </source>
</evidence>
<evidence type="ECO:0000256" key="6">
    <source>
        <dbReference type="ARBA" id="ARBA00022833"/>
    </source>
</evidence>
<dbReference type="Pfam" id="PF00675">
    <property type="entry name" value="Peptidase_M16"/>
    <property type="match status" value="1"/>
</dbReference>
<dbReference type="AlphaFoldDB" id="A0A9K3IC01"/>
<evidence type="ECO:0000256" key="8">
    <source>
        <dbReference type="ARBA" id="ARBA00023128"/>
    </source>
</evidence>
<evidence type="ECO:0000256" key="2">
    <source>
        <dbReference type="ARBA" id="ARBA00004173"/>
    </source>
</evidence>
<feature type="domain" description="Peptidase M16 C-terminal" evidence="11">
    <location>
        <begin position="220"/>
        <end position="405"/>
    </location>
</feature>
<name>A0A9K3IC01_HELAN</name>
<dbReference type="Gramene" id="mRNA:HanXRQr2_Chr08g0321981">
    <property type="protein sequence ID" value="mRNA:HanXRQr2_Chr08g0321981"/>
    <property type="gene ID" value="HanXRQr2_Chr08g0321981"/>
</dbReference>
<dbReference type="PANTHER" id="PTHR11851:SF149">
    <property type="entry name" value="GH01077P"/>
    <property type="match status" value="1"/>
</dbReference>
<dbReference type="InterPro" id="IPR011249">
    <property type="entry name" value="Metalloenz_LuxS/M16"/>
</dbReference>
<accession>A0A9K3IC01</accession>
<keyword evidence="4" id="KW-0479">Metal-binding</keyword>
<dbReference type="EMBL" id="MNCJ02000323">
    <property type="protein sequence ID" value="KAF5793890.1"/>
    <property type="molecule type" value="Genomic_DNA"/>
</dbReference>